<evidence type="ECO:0000313" key="8">
    <source>
        <dbReference type="EMBL" id="KAJ1911843.1"/>
    </source>
</evidence>
<dbReference type="InterPro" id="IPR007187">
    <property type="entry name" value="Nucleoporin_Nup133/Nup155_C"/>
</dbReference>
<dbReference type="PANTHER" id="PTHR10350">
    <property type="entry name" value="NUCLEAR PORE COMPLEX PROTEIN NUP155"/>
    <property type="match status" value="1"/>
</dbReference>
<dbReference type="PANTHER" id="PTHR10350:SF6">
    <property type="entry name" value="NUCLEAR PORE COMPLEX PROTEIN NUP155"/>
    <property type="match status" value="1"/>
</dbReference>
<dbReference type="OrthoDB" id="338970at2759"/>
<dbReference type="GO" id="GO:0006405">
    <property type="term" value="P:RNA export from nucleus"/>
    <property type="evidence" value="ECO:0007669"/>
    <property type="project" value="TreeGrafter"/>
</dbReference>
<feature type="region of interest" description="Disordered" evidence="5">
    <location>
        <begin position="931"/>
        <end position="958"/>
    </location>
</feature>
<dbReference type="Proteomes" id="UP001150569">
    <property type="component" value="Unassembled WGS sequence"/>
</dbReference>
<dbReference type="GO" id="GO:0036228">
    <property type="term" value="P:protein localization to nuclear inner membrane"/>
    <property type="evidence" value="ECO:0007669"/>
    <property type="project" value="TreeGrafter"/>
</dbReference>
<dbReference type="InterPro" id="IPR014908">
    <property type="entry name" value="Nucleoporin_Nup133/Nup155_N"/>
</dbReference>
<keyword evidence="3" id="KW-0813">Transport</keyword>
<comment type="subcellular location">
    <subcellularLocation>
        <location evidence="1">Nucleus</location>
    </subcellularLocation>
</comment>
<evidence type="ECO:0000256" key="4">
    <source>
        <dbReference type="ARBA" id="ARBA00023242"/>
    </source>
</evidence>
<evidence type="ECO:0008006" key="10">
    <source>
        <dbReference type="Google" id="ProtNLM"/>
    </source>
</evidence>
<keyword evidence="9" id="KW-1185">Reference proteome</keyword>
<evidence type="ECO:0000259" key="7">
    <source>
        <dbReference type="Pfam" id="PF08801"/>
    </source>
</evidence>
<feature type="domain" description="Nucleoporin Nup133/Nup155-like N-terminal" evidence="7">
    <location>
        <begin position="75"/>
        <end position="515"/>
    </location>
</feature>
<sequence length="1393" mass="153386">MDIDQVPPTAGPGTSYASASADPNAMVAKGLVIQAAKEIEKQAEADLKYPDTDVALQASTSGDYTPPLFPGWELFQKTRSIPLPDDLFDQYDLLHCRCFMGLFPEINRAWITIDHRLFLWNYTDGKEFHSYSEQDQIIVSVALVRPKPGVLDDNVNFLLVFATPLEVIMLGIAARNGKSKPGGDVTFYTTQLAVATDNVTMQHIAGTADGRIFMSGSDHHIYEVLYDREEGWFSRRCRKVNLTAPALSYLMPSFLRDTTDDSVTQLLVDDTRRLVFTLSRKSHIEAFYLGPQGTEFHRVARNDQICNQLLALCPSASYVHRDQFVIVALHAVPAYESKRFHLMASTSTGYRLYFSTTPREHRFAAVGYGGAPADRAANAPPSTLELVHVRVPPQSTLTTGDTRSMANPHLDVHCAFAGRGIYLGASGLGDATDTLLTLGSDSGRMQRFATNQKRPTLIEFNTAVGIEGKTWVMTELVPLRHFMTAFTRPTENELLLQTQFPARRFLVLTNSGIHILTHQRPIDYLYQLLRSVTTTPQNFTTFLTHYGATEVCAMCLHLLCTNMGSGDGAGDTLAARQDAVGGATNLTGFDRLTGSAVHEKARNVFFDLAGTHHPTANAAARNFSTGADATTQASFSPRYHGLALYLHRLIAPLWFRPVFKTVAAPSGPAQVDLAYPPAVLQHVQRGLGQLQAFVAQIPPFPDSTAFDAAAEAQESERQATTALHALLVYCLEAVAFLLLLHDFRVPAVVAQVPREQREDLVKLQFRDLMLKQETRDLCREVVVAILTVHAGGPGTNAVVDALRKRCAHFCNPDDITLYQALETLMRAKESSEVPERTSLLRESLTLFTRIAPHLSLATLDDVCETFCGLGFPVGAVELALACARAADPDNISLPFYNHDPNCSPQAADVLAHRRECYQRVFTILETFGAGAGSDTSQLTGRPALPGPPRAAGQQARYGNPEEARRLVTHLLPTVKDELFFYCLYEWQLARGDGPELLDAKTPYLEAFLLREPVDQQKCDLLWKYYARGDNYVAAAKVLNNLAESAQFPLNLAERLEYLSLAVGNCRSALNGAARRLAYTLLQDLEEKLEVAQIQLEIQRRLAVREAQYAAAGDHATEDQQQQQDVLRQALELLDQSLLDISTLYNDFAEPFQLYDMMLLIFKSSNHYDPPLVEQLWDAIFQEALDQATSGNGGGTSPAAMDASASNGLFGSNSSMLDSGSVALTAVSAKIRELGHILNVADMVFPLPYISGRLETLAYERSSVVPAGWSVQTLASARVPYSATFEALNLFVQHRPDPWKSPEALTFLIRDIVYLLHQWLQAVVRDERTTSGGAGGAGGLLGGMGGSGQEDAESFPVNLVDQAITKYIILLTTIDNPTLLADLQDIQRRIHKLF</sequence>
<dbReference type="GO" id="GO:0017056">
    <property type="term" value="F:structural constituent of nuclear pore"/>
    <property type="evidence" value="ECO:0007669"/>
    <property type="project" value="InterPro"/>
</dbReference>
<dbReference type="Pfam" id="PF03177">
    <property type="entry name" value="Nucleoporin_C"/>
    <property type="match status" value="1"/>
</dbReference>
<organism evidence="8 9">
    <name type="scientific">Tieghemiomyces parasiticus</name>
    <dbReference type="NCBI Taxonomy" id="78921"/>
    <lineage>
        <taxon>Eukaryota</taxon>
        <taxon>Fungi</taxon>
        <taxon>Fungi incertae sedis</taxon>
        <taxon>Zoopagomycota</taxon>
        <taxon>Kickxellomycotina</taxon>
        <taxon>Dimargaritomycetes</taxon>
        <taxon>Dimargaritales</taxon>
        <taxon>Dimargaritaceae</taxon>
        <taxon>Tieghemiomyces</taxon>
    </lineage>
</organism>
<dbReference type="InterPro" id="IPR042533">
    <property type="entry name" value="Nucleoporin_Nup155_C_1"/>
</dbReference>
<dbReference type="Gene3D" id="1.20.120.1880">
    <property type="entry name" value="Nucleoporin, helical C-terminal domain"/>
    <property type="match status" value="1"/>
</dbReference>
<comment type="similarity">
    <text evidence="2">Belongs to the non-repetitive/WGA-negative nucleoporin family.</text>
</comment>
<keyword evidence="4" id="KW-0539">Nucleus</keyword>
<protein>
    <recommendedName>
        <fullName evidence="10">Nucleoporin Nup133/Nup155-like N-terminal domain-containing protein</fullName>
    </recommendedName>
</protein>
<dbReference type="GO" id="GO:0044611">
    <property type="term" value="C:nuclear pore inner ring"/>
    <property type="evidence" value="ECO:0007669"/>
    <property type="project" value="TreeGrafter"/>
</dbReference>
<accession>A0A9W7ZSZ3</accession>
<dbReference type="Gene3D" id="1.25.40.440">
    <property type="entry name" value="Nucleoporin, helical domain, central subdomain"/>
    <property type="match status" value="1"/>
</dbReference>
<dbReference type="Gene3D" id="1.25.40.450">
    <property type="entry name" value="Nucleoporin, helical domain, N-terminal subdomain"/>
    <property type="match status" value="1"/>
</dbReference>
<dbReference type="FunFam" id="1.25.40.440:FF:000001">
    <property type="entry name" value="Nuclear pore complex subunit"/>
    <property type="match status" value="1"/>
</dbReference>
<dbReference type="Pfam" id="PF08801">
    <property type="entry name" value="Nucleoporin_N"/>
    <property type="match status" value="1"/>
</dbReference>
<evidence type="ECO:0000256" key="2">
    <source>
        <dbReference type="ARBA" id="ARBA00007373"/>
    </source>
</evidence>
<dbReference type="GO" id="GO:0006606">
    <property type="term" value="P:protein import into nucleus"/>
    <property type="evidence" value="ECO:0007669"/>
    <property type="project" value="TreeGrafter"/>
</dbReference>
<dbReference type="InterPro" id="IPR004870">
    <property type="entry name" value="Nucleoporin_Nup155"/>
</dbReference>
<evidence type="ECO:0000256" key="3">
    <source>
        <dbReference type="ARBA" id="ARBA00022448"/>
    </source>
</evidence>
<comment type="caution">
    <text evidence="8">The sequence shown here is derived from an EMBL/GenBank/DDBJ whole genome shotgun (WGS) entry which is preliminary data.</text>
</comment>
<dbReference type="InterPro" id="IPR042537">
    <property type="entry name" value="Nucleoporin_Nup155_C_2"/>
</dbReference>
<evidence type="ECO:0000256" key="1">
    <source>
        <dbReference type="ARBA" id="ARBA00004123"/>
    </source>
</evidence>
<dbReference type="Gene3D" id="1.20.58.1780">
    <property type="match status" value="1"/>
</dbReference>
<evidence type="ECO:0000259" key="6">
    <source>
        <dbReference type="Pfam" id="PF03177"/>
    </source>
</evidence>
<reference evidence="8" key="1">
    <citation type="submission" date="2022-07" db="EMBL/GenBank/DDBJ databases">
        <title>Phylogenomic reconstructions and comparative analyses of Kickxellomycotina fungi.</title>
        <authorList>
            <person name="Reynolds N.K."/>
            <person name="Stajich J.E."/>
            <person name="Barry K."/>
            <person name="Grigoriev I.V."/>
            <person name="Crous P."/>
            <person name="Smith M.E."/>
        </authorList>
    </citation>
    <scope>NUCLEOTIDE SEQUENCE</scope>
    <source>
        <strain evidence="8">RSA 861</strain>
    </source>
</reference>
<dbReference type="InterPro" id="IPR042538">
    <property type="entry name" value="Nucleoporin_Nup155_C_3"/>
</dbReference>
<dbReference type="EMBL" id="JANBPT010000887">
    <property type="protein sequence ID" value="KAJ1911843.1"/>
    <property type="molecule type" value="Genomic_DNA"/>
</dbReference>
<dbReference type="GO" id="GO:0000972">
    <property type="term" value="P:transcription-dependent tethering of RNA polymerase II gene DNA at nuclear periphery"/>
    <property type="evidence" value="ECO:0007669"/>
    <property type="project" value="TreeGrafter"/>
</dbReference>
<gene>
    <name evidence="8" type="ORF">IWQ60_009944</name>
</gene>
<feature type="domain" description="Nucleoporin Nup133/Nup155-like C-terminal" evidence="6">
    <location>
        <begin position="636"/>
        <end position="1321"/>
    </location>
</feature>
<proteinExistence type="inferred from homology"/>
<evidence type="ECO:0000256" key="5">
    <source>
        <dbReference type="SAM" id="MobiDB-lite"/>
    </source>
</evidence>
<evidence type="ECO:0000313" key="9">
    <source>
        <dbReference type="Proteomes" id="UP001150569"/>
    </source>
</evidence>
<name>A0A9W7ZSZ3_9FUNG</name>